<evidence type="ECO:0000256" key="1">
    <source>
        <dbReference type="ARBA" id="ARBA00022490"/>
    </source>
</evidence>
<protein>
    <recommendedName>
        <fullName evidence="6">Ribosomal RNA small subunit methyltransferase I</fullName>
        <ecNumber evidence="6">2.1.1.198</ecNumber>
    </recommendedName>
    <alternativeName>
        <fullName evidence="6">16S rRNA 2'-O-ribose C1402 methyltransferase</fullName>
    </alternativeName>
    <alternativeName>
        <fullName evidence="6">rRNA (cytidine-2'-O-)-methyltransferase RsmI</fullName>
    </alternativeName>
</protein>
<organism evidence="8 9">
    <name type="scientific">SAR86 cluster bacterium</name>
    <dbReference type="NCBI Taxonomy" id="2030880"/>
    <lineage>
        <taxon>Bacteria</taxon>
        <taxon>Pseudomonadati</taxon>
        <taxon>Pseudomonadota</taxon>
        <taxon>Gammaproteobacteria</taxon>
        <taxon>SAR86 cluster</taxon>
    </lineage>
</organism>
<dbReference type="PANTHER" id="PTHR46111:SF1">
    <property type="entry name" value="RIBOSOMAL RNA SMALL SUBUNIT METHYLTRANSFERASE I"/>
    <property type="match status" value="1"/>
</dbReference>
<dbReference type="PIRSF" id="PIRSF005917">
    <property type="entry name" value="MTase_YraL"/>
    <property type="match status" value="1"/>
</dbReference>
<evidence type="ECO:0000256" key="5">
    <source>
        <dbReference type="ARBA" id="ARBA00022691"/>
    </source>
</evidence>
<dbReference type="Gene3D" id="3.40.1010.10">
    <property type="entry name" value="Cobalt-precorrin-4 Transmethylase, Domain 1"/>
    <property type="match status" value="1"/>
</dbReference>
<keyword evidence="3 6" id="KW-0489">Methyltransferase</keyword>
<dbReference type="HAMAP" id="MF_01877">
    <property type="entry name" value="16SrRNA_methyltr_I"/>
    <property type="match status" value="1"/>
</dbReference>
<dbReference type="AlphaFoldDB" id="A0A368BZX3"/>
<proteinExistence type="inferred from homology"/>
<dbReference type="PANTHER" id="PTHR46111">
    <property type="entry name" value="RIBOSOMAL RNA SMALL SUBUNIT METHYLTRANSFERASE I"/>
    <property type="match status" value="1"/>
</dbReference>
<dbReference type="GO" id="GO:0070677">
    <property type="term" value="F:rRNA (cytosine-2'-O-)-methyltransferase activity"/>
    <property type="evidence" value="ECO:0007669"/>
    <property type="project" value="UniProtKB-UniRule"/>
</dbReference>
<keyword evidence="2 6" id="KW-0698">rRNA processing</keyword>
<keyword evidence="4 6" id="KW-0808">Transferase</keyword>
<dbReference type="SUPFAM" id="SSF53790">
    <property type="entry name" value="Tetrapyrrole methylase"/>
    <property type="match status" value="1"/>
</dbReference>
<evidence type="ECO:0000256" key="4">
    <source>
        <dbReference type="ARBA" id="ARBA00022679"/>
    </source>
</evidence>
<evidence type="ECO:0000313" key="9">
    <source>
        <dbReference type="Proteomes" id="UP000253307"/>
    </source>
</evidence>
<dbReference type="PROSITE" id="PS01296">
    <property type="entry name" value="RSMI"/>
    <property type="match status" value="1"/>
</dbReference>
<comment type="function">
    <text evidence="6">Catalyzes the 2'-O-methylation of the ribose of cytidine 1402 (C1402) in 16S rRNA.</text>
</comment>
<evidence type="ECO:0000259" key="7">
    <source>
        <dbReference type="Pfam" id="PF00590"/>
    </source>
</evidence>
<evidence type="ECO:0000256" key="6">
    <source>
        <dbReference type="HAMAP-Rule" id="MF_01877"/>
    </source>
</evidence>
<dbReference type="GO" id="GO:0005737">
    <property type="term" value="C:cytoplasm"/>
    <property type="evidence" value="ECO:0007669"/>
    <property type="project" value="UniProtKB-SubCell"/>
</dbReference>
<dbReference type="EMBL" id="QOPE01000004">
    <property type="protein sequence ID" value="RCL42362.1"/>
    <property type="molecule type" value="Genomic_DNA"/>
</dbReference>
<dbReference type="InterPro" id="IPR008189">
    <property type="entry name" value="rRNA_ssu_MeTfrase_I"/>
</dbReference>
<comment type="caution">
    <text evidence="8">The sequence shown here is derived from an EMBL/GenBank/DDBJ whole genome shotgun (WGS) entry which is preliminary data.</text>
</comment>
<comment type="catalytic activity">
    <reaction evidence="6">
        <text>cytidine(1402) in 16S rRNA + S-adenosyl-L-methionine = 2'-O-methylcytidine(1402) in 16S rRNA + S-adenosyl-L-homocysteine + H(+)</text>
        <dbReference type="Rhea" id="RHEA:42924"/>
        <dbReference type="Rhea" id="RHEA-COMP:10285"/>
        <dbReference type="Rhea" id="RHEA-COMP:10286"/>
        <dbReference type="ChEBI" id="CHEBI:15378"/>
        <dbReference type="ChEBI" id="CHEBI:57856"/>
        <dbReference type="ChEBI" id="CHEBI:59789"/>
        <dbReference type="ChEBI" id="CHEBI:74495"/>
        <dbReference type="ChEBI" id="CHEBI:82748"/>
        <dbReference type="EC" id="2.1.1.198"/>
    </reaction>
</comment>
<dbReference type="Proteomes" id="UP000253307">
    <property type="component" value="Unassembled WGS sequence"/>
</dbReference>
<keyword evidence="5 6" id="KW-0949">S-adenosyl-L-methionine</keyword>
<keyword evidence="1 6" id="KW-0963">Cytoplasm</keyword>
<comment type="similarity">
    <text evidence="6">Belongs to the methyltransferase superfamily. RsmI family.</text>
</comment>
<reference evidence="8 9" key="1">
    <citation type="journal article" date="2018" name="Microbiome">
        <title>Fine metagenomic profile of the Mediterranean stratified and mixed water columns revealed by assembly and recruitment.</title>
        <authorList>
            <person name="Haro-Moreno J.M."/>
            <person name="Lopez-Perez M."/>
            <person name="De La Torre J.R."/>
            <person name="Picazo A."/>
            <person name="Camacho A."/>
            <person name="Rodriguez-Valera F."/>
        </authorList>
    </citation>
    <scope>NUCLEOTIDE SEQUENCE [LARGE SCALE GENOMIC DNA]</scope>
    <source>
        <strain evidence="8">MED-G82</strain>
    </source>
</reference>
<dbReference type="CDD" id="cd11648">
    <property type="entry name" value="RsmI"/>
    <property type="match status" value="1"/>
</dbReference>
<gene>
    <name evidence="6 8" type="primary">rsmI</name>
    <name evidence="8" type="ORF">DBW96_00830</name>
</gene>
<dbReference type="InterPro" id="IPR014777">
    <property type="entry name" value="4pyrrole_Mease_sub1"/>
</dbReference>
<accession>A0A368BZX3</accession>
<dbReference type="InterPro" id="IPR014776">
    <property type="entry name" value="4pyrrole_Mease_sub2"/>
</dbReference>
<dbReference type="Pfam" id="PF00590">
    <property type="entry name" value="TP_methylase"/>
    <property type="match status" value="1"/>
</dbReference>
<evidence type="ECO:0000256" key="2">
    <source>
        <dbReference type="ARBA" id="ARBA00022552"/>
    </source>
</evidence>
<dbReference type="EC" id="2.1.1.198" evidence="6"/>
<dbReference type="InterPro" id="IPR035996">
    <property type="entry name" value="4pyrrol_Methylase_sf"/>
</dbReference>
<evidence type="ECO:0000313" key="8">
    <source>
        <dbReference type="EMBL" id="RCL42362.1"/>
    </source>
</evidence>
<dbReference type="InterPro" id="IPR000878">
    <property type="entry name" value="4pyrrol_Mease"/>
</dbReference>
<sequence>MLYIIAAPIGNTKDISLRSIEVIKSVKYIFAEDTRKTSRLLSDLSIDKPSIRTFHEHNENEVSKKILSYLVDGIDVGIMSDAGTPIISDPGFPLIRLCIENKISFEVLPGASSVITALVYSGLPPSSFNFQGFFPKKSNRKDKAISIIENFEGSTIFFESPKRLKTTINFLHQKLGNNCEIAICREMTKKFQSIKRGSLKKIAQELENDEITCKGEIVIVLSSKRDSVKNFSLSEEEGKKFLKYLSTKDASKLIYDLYGHNKQSVYKFLSDISKENI</sequence>
<feature type="domain" description="Tetrapyrrole methylase" evidence="7">
    <location>
        <begin position="1"/>
        <end position="202"/>
    </location>
</feature>
<dbReference type="Gene3D" id="3.30.950.10">
    <property type="entry name" value="Methyltransferase, Cobalt-precorrin-4 Transmethylase, Domain 2"/>
    <property type="match status" value="1"/>
</dbReference>
<dbReference type="NCBIfam" id="TIGR00096">
    <property type="entry name" value="16S rRNA (cytidine(1402)-2'-O)-methyltransferase"/>
    <property type="match status" value="1"/>
</dbReference>
<comment type="subcellular location">
    <subcellularLocation>
        <location evidence="6">Cytoplasm</location>
    </subcellularLocation>
</comment>
<evidence type="ECO:0000256" key="3">
    <source>
        <dbReference type="ARBA" id="ARBA00022603"/>
    </source>
</evidence>
<name>A0A368BZX3_9GAMM</name>
<dbReference type="InterPro" id="IPR018063">
    <property type="entry name" value="SAM_MeTrfase_RsmI_CS"/>
</dbReference>